<proteinExistence type="predicted"/>
<dbReference type="Proteomes" id="UP001056648">
    <property type="component" value="Chromosome 2"/>
</dbReference>
<accession>A0ABY4VP02</accession>
<feature type="compositionally biased region" description="Basic and acidic residues" evidence="1">
    <location>
        <begin position="105"/>
        <end position="121"/>
    </location>
</feature>
<sequence length="293" mass="32331">MDWFRWWHGSLTDPKFQWVAKKSGHGLATVIALWVAILEHASTVTHGDAGVTNGDDYPTRGSIAGLDCESLDVLFDLDDGSCASILASMEAKGLIADGRVANWERRQPKREDSSAERTREYRARKRADKSGDAPTNSETSGDACVTHCDAPDKSREEEIRTTDTSVVHECESASTSSTPRARPKSKSRKTPLPAGFAVSDRVAAWAEDKGHRDLDRHLEAFVAKCRARGYQYVDWDAAFMEAIRQDWAGLGRARDAPRGQKFDPVAYVNRNRMVNPDGHDSASVIDVEAKLVA</sequence>
<evidence type="ECO:0000313" key="2">
    <source>
        <dbReference type="EMBL" id="USE78928.1"/>
    </source>
</evidence>
<dbReference type="EMBL" id="CP098736">
    <property type="protein sequence ID" value="USE78928.1"/>
    <property type="molecule type" value="Genomic_DNA"/>
</dbReference>
<protein>
    <recommendedName>
        <fullName evidence="4">DUF1376 domain-containing protein</fullName>
    </recommendedName>
</protein>
<evidence type="ECO:0000256" key="1">
    <source>
        <dbReference type="SAM" id="MobiDB-lite"/>
    </source>
</evidence>
<dbReference type="RefSeq" id="WP_252252665.1">
    <property type="nucleotide sequence ID" value="NZ_CP098736.1"/>
</dbReference>
<feature type="region of interest" description="Disordered" evidence="1">
    <location>
        <begin position="105"/>
        <end position="192"/>
    </location>
</feature>
<organism evidence="2 3">
    <name type="scientific">Cupriavidus gilardii</name>
    <dbReference type="NCBI Taxonomy" id="82541"/>
    <lineage>
        <taxon>Bacteria</taxon>
        <taxon>Pseudomonadati</taxon>
        <taxon>Pseudomonadota</taxon>
        <taxon>Betaproteobacteria</taxon>
        <taxon>Burkholderiales</taxon>
        <taxon>Burkholderiaceae</taxon>
        <taxon>Cupriavidus</taxon>
    </lineage>
</organism>
<feature type="compositionally biased region" description="Basic and acidic residues" evidence="1">
    <location>
        <begin position="149"/>
        <end position="171"/>
    </location>
</feature>
<gene>
    <name evidence="2" type="ORF">NDR89_20035</name>
</gene>
<keyword evidence="3" id="KW-1185">Reference proteome</keyword>
<reference evidence="2" key="1">
    <citation type="submission" date="2022-06" db="EMBL/GenBank/DDBJ databases">
        <title>Complete genome sequence and characterization of Cupriavidus gilardii QJ1 isolated from contaminating cells.</title>
        <authorList>
            <person name="Qi J."/>
        </authorList>
    </citation>
    <scope>NUCLEOTIDE SEQUENCE</scope>
    <source>
        <strain evidence="2">QJ1</strain>
    </source>
</reference>
<name>A0ABY4VP02_9BURK</name>
<evidence type="ECO:0000313" key="3">
    <source>
        <dbReference type="Proteomes" id="UP001056648"/>
    </source>
</evidence>
<evidence type="ECO:0008006" key="4">
    <source>
        <dbReference type="Google" id="ProtNLM"/>
    </source>
</evidence>